<evidence type="ECO:0000313" key="2">
    <source>
        <dbReference type="Proteomes" id="UP000011713"/>
    </source>
</evidence>
<sequence length="80" mass="8846">MHIHDLVTTVFLAANIIQIDGDALDLGNVSRLNTTKRFSGYERLPTAETNAASPVFEDWVTKYGVDSLYPGSIMMTMNIP</sequence>
<name>M4B4S3_HYAAE</name>
<dbReference type="VEuPathDB" id="FungiDB:HpaG801273"/>
<accession>M4B4S3</accession>
<evidence type="ECO:0000313" key="1">
    <source>
        <dbReference type="EnsemblProtists" id="HpaP801273"/>
    </source>
</evidence>
<organism evidence="1 2">
    <name type="scientific">Hyaloperonospora arabidopsidis (strain Emoy2)</name>
    <name type="common">Downy mildew agent</name>
    <name type="synonym">Peronospora arabidopsidis</name>
    <dbReference type="NCBI Taxonomy" id="559515"/>
    <lineage>
        <taxon>Eukaryota</taxon>
        <taxon>Sar</taxon>
        <taxon>Stramenopiles</taxon>
        <taxon>Oomycota</taxon>
        <taxon>Peronosporomycetes</taxon>
        <taxon>Peronosporales</taxon>
        <taxon>Peronosporaceae</taxon>
        <taxon>Hyaloperonospora</taxon>
    </lineage>
</organism>
<dbReference type="InParanoid" id="M4B4S3"/>
<dbReference type="Proteomes" id="UP000011713">
    <property type="component" value="Unassembled WGS sequence"/>
</dbReference>
<proteinExistence type="predicted"/>
<dbReference type="EMBL" id="JH598325">
    <property type="status" value="NOT_ANNOTATED_CDS"/>
    <property type="molecule type" value="Genomic_DNA"/>
</dbReference>
<dbReference type="HOGENOM" id="CLU_2594927_0_0_1"/>
<reference evidence="2" key="1">
    <citation type="journal article" date="2010" name="Science">
        <title>Signatures of adaptation to obligate biotrophy in the Hyaloperonospora arabidopsidis genome.</title>
        <authorList>
            <person name="Baxter L."/>
            <person name="Tripathy S."/>
            <person name="Ishaque N."/>
            <person name="Boot N."/>
            <person name="Cabral A."/>
            <person name="Kemen E."/>
            <person name="Thines M."/>
            <person name="Ah-Fong A."/>
            <person name="Anderson R."/>
            <person name="Badejoko W."/>
            <person name="Bittner-Eddy P."/>
            <person name="Boore J.L."/>
            <person name="Chibucos M.C."/>
            <person name="Coates M."/>
            <person name="Dehal P."/>
            <person name="Delehaunty K."/>
            <person name="Dong S."/>
            <person name="Downton P."/>
            <person name="Dumas B."/>
            <person name="Fabro G."/>
            <person name="Fronick C."/>
            <person name="Fuerstenberg S.I."/>
            <person name="Fulton L."/>
            <person name="Gaulin E."/>
            <person name="Govers F."/>
            <person name="Hughes L."/>
            <person name="Humphray S."/>
            <person name="Jiang R.H."/>
            <person name="Judelson H."/>
            <person name="Kamoun S."/>
            <person name="Kyung K."/>
            <person name="Meijer H."/>
            <person name="Minx P."/>
            <person name="Morris P."/>
            <person name="Nelson J."/>
            <person name="Phuntumart V."/>
            <person name="Qutob D."/>
            <person name="Rehmany A."/>
            <person name="Rougon-Cardoso A."/>
            <person name="Ryden P."/>
            <person name="Torto-Alalibo T."/>
            <person name="Studholme D."/>
            <person name="Wang Y."/>
            <person name="Win J."/>
            <person name="Wood J."/>
            <person name="Clifton S.W."/>
            <person name="Rogers J."/>
            <person name="Van den Ackerveken G."/>
            <person name="Jones J.D."/>
            <person name="McDowell J.M."/>
            <person name="Beynon J."/>
            <person name="Tyler B.M."/>
        </authorList>
    </citation>
    <scope>NUCLEOTIDE SEQUENCE [LARGE SCALE GENOMIC DNA]</scope>
    <source>
        <strain evidence="2">Emoy2</strain>
    </source>
</reference>
<protein>
    <submittedName>
        <fullName evidence="1">Uncharacterized protein</fullName>
    </submittedName>
</protein>
<keyword evidence="2" id="KW-1185">Reference proteome</keyword>
<dbReference type="EnsemblProtists" id="HpaT801273">
    <property type="protein sequence ID" value="HpaP801273"/>
    <property type="gene ID" value="HpaG801273"/>
</dbReference>
<reference evidence="1" key="2">
    <citation type="submission" date="2015-06" db="UniProtKB">
        <authorList>
            <consortium name="EnsemblProtists"/>
        </authorList>
    </citation>
    <scope>IDENTIFICATION</scope>
    <source>
        <strain evidence="1">Emoy2</strain>
    </source>
</reference>
<dbReference type="AlphaFoldDB" id="M4B4S3"/>